<accession>A0AA35XFB5</accession>
<proteinExistence type="predicted"/>
<dbReference type="PANTHER" id="PTHR42820">
    <property type="entry name" value="SHORT-CHAIN DEHYDROGENASE REDUCTASE"/>
    <property type="match status" value="1"/>
</dbReference>
<feature type="region of interest" description="Disordered" evidence="1">
    <location>
        <begin position="250"/>
        <end position="269"/>
    </location>
</feature>
<comment type="caution">
    <text evidence="2">The sequence shown here is derived from an EMBL/GenBank/DDBJ whole genome shotgun (WGS) entry which is preliminary data.</text>
</comment>
<dbReference type="InterPro" id="IPR002347">
    <property type="entry name" value="SDR_fam"/>
</dbReference>
<gene>
    <name evidence="2" type="ORF">GBAR_LOCUS30221</name>
</gene>
<reference evidence="2" key="1">
    <citation type="submission" date="2023-03" db="EMBL/GenBank/DDBJ databases">
        <authorList>
            <person name="Steffen K."/>
            <person name="Cardenas P."/>
        </authorList>
    </citation>
    <scope>NUCLEOTIDE SEQUENCE</scope>
</reference>
<evidence type="ECO:0000256" key="1">
    <source>
        <dbReference type="SAM" id="MobiDB-lite"/>
    </source>
</evidence>
<feature type="region of interest" description="Disordered" evidence="1">
    <location>
        <begin position="161"/>
        <end position="227"/>
    </location>
</feature>
<keyword evidence="3" id="KW-1185">Reference proteome</keyword>
<dbReference type="Gene3D" id="3.40.50.720">
    <property type="entry name" value="NAD(P)-binding Rossmann-like Domain"/>
    <property type="match status" value="1"/>
</dbReference>
<dbReference type="SUPFAM" id="SSF51735">
    <property type="entry name" value="NAD(P)-binding Rossmann-fold domains"/>
    <property type="match status" value="1"/>
</dbReference>
<protein>
    <submittedName>
        <fullName evidence="2">2,5-dichloro-2,5-cyclohexadiene-1,4-diol dehydrogenase</fullName>
    </submittedName>
</protein>
<dbReference type="PRINTS" id="PR00081">
    <property type="entry name" value="GDHRDH"/>
</dbReference>
<sequence>MMLSERVAIVTGGGSGIGQATVRALAAEGAAVLVADIDESGGEAVAAEVREAGGQAAFLRTDVAEAEQVEALVDKTLSDFGRLDLAYNNAGIEGPQALLAEQDMAAVQHVFAVMIEGVYLCMQAEIPAMLESGGGSIVNAGSMWGLAAYPLWSPVHDREARGLRHDQGGGARLCEGRHPGERGGTGADPDAAPAARLGQRSLQRIGPRADGADRPARRGRRRGGLAALGQGELRHRATCCRWTAACWRRRADPNLSPRPRPASRAPARG</sequence>
<dbReference type="Pfam" id="PF00106">
    <property type="entry name" value="adh_short"/>
    <property type="match status" value="1"/>
</dbReference>
<dbReference type="InterPro" id="IPR036291">
    <property type="entry name" value="NAD(P)-bd_dom_sf"/>
</dbReference>
<dbReference type="CDD" id="cd05233">
    <property type="entry name" value="SDR_c"/>
    <property type="match status" value="1"/>
</dbReference>
<name>A0AA35XFB5_GEOBA</name>
<evidence type="ECO:0000313" key="2">
    <source>
        <dbReference type="EMBL" id="CAI8055329.1"/>
    </source>
</evidence>
<dbReference type="EMBL" id="CASHTH010004268">
    <property type="protein sequence ID" value="CAI8055329.1"/>
    <property type="molecule type" value="Genomic_DNA"/>
</dbReference>
<evidence type="ECO:0000313" key="3">
    <source>
        <dbReference type="Proteomes" id="UP001174909"/>
    </source>
</evidence>
<dbReference type="PANTHER" id="PTHR42820:SF1">
    <property type="entry name" value="SHORT-CHAIN DEHYDROGENASE_REDUCTASE FAMILY PROTEIN"/>
    <property type="match status" value="1"/>
</dbReference>
<organism evidence="2 3">
    <name type="scientific">Geodia barretti</name>
    <name type="common">Barrett's horny sponge</name>
    <dbReference type="NCBI Taxonomy" id="519541"/>
    <lineage>
        <taxon>Eukaryota</taxon>
        <taxon>Metazoa</taxon>
        <taxon>Porifera</taxon>
        <taxon>Demospongiae</taxon>
        <taxon>Heteroscleromorpha</taxon>
        <taxon>Tetractinellida</taxon>
        <taxon>Astrophorina</taxon>
        <taxon>Geodiidae</taxon>
        <taxon>Geodia</taxon>
    </lineage>
</organism>
<dbReference type="Proteomes" id="UP001174909">
    <property type="component" value="Unassembled WGS sequence"/>
</dbReference>
<dbReference type="AlphaFoldDB" id="A0AA35XFB5"/>